<organism evidence="1 2">
    <name type="scientific">Mucuna pruriens</name>
    <name type="common">Velvet bean</name>
    <name type="synonym">Dolichos pruriens</name>
    <dbReference type="NCBI Taxonomy" id="157652"/>
    <lineage>
        <taxon>Eukaryota</taxon>
        <taxon>Viridiplantae</taxon>
        <taxon>Streptophyta</taxon>
        <taxon>Embryophyta</taxon>
        <taxon>Tracheophyta</taxon>
        <taxon>Spermatophyta</taxon>
        <taxon>Magnoliopsida</taxon>
        <taxon>eudicotyledons</taxon>
        <taxon>Gunneridae</taxon>
        <taxon>Pentapetalae</taxon>
        <taxon>rosids</taxon>
        <taxon>fabids</taxon>
        <taxon>Fabales</taxon>
        <taxon>Fabaceae</taxon>
        <taxon>Papilionoideae</taxon>
        <taxon>50 kb inversion clade</taxon>
        <taxon>NPAAA clade</taxon>
        <taxon>indigoferoid/millettioid clade</taxon>
        <taxon>Phaseoleae</taxon>
        <taxon>Mucuna</taxon>
    </lineage>
</organism>
<reference evidence="1" key="1">
    <citation type="submission" date="2018-05" db="EMBL/GenBank/DDBJ databases">
        <title>Draft genome of Mucuna pruriens seed.</title>
        <authorList>
            <person name="Nnadi N.E."/>
            <person name="Vos R."/>
            <person name="Hasami M.H."/>
            <person name="Devisetty U.K."/>
            <person name="Aguiy J.C."/>
        </authorList>
    </citation>
    <scope>NUCLEOTIDE SEQUENCE [LARGE SCALE GENOMIC DNA]</scope>
    <source>
        <strain evidence="1">JCA_2017</strain>
    </source>
</reference>
<name>A0A371EZ69_MUCPR</name>
<dbReference type="AlphaFoldDB" id="A0A371EZ69"/>
<dbReference type="EMBL" id="QJKJ01011365">
    <property type="protein sequence ID" value="RDX71357.1"/>
    <property type="molecule type" value="Genomic_DNA"/>
</dbReference>
<protein>
    <submittedName>
        <fullName evidence="1">Uncharacterized protein</fullName>
    </submittedName>
</protein>
<sequence length="72" mass="8098">MDLLRGQGASKAGPSLFRKAFGQRVSSDNPYGRHVWTLNLMGVSSLWRMEDPFQGMHLLGQLPLDEVSLRQL</sequence>
<gene>
    <name evidence="1" type="ORF">CR513_49314</name>
</gene>
<evidence type="ECO:0000313" key="2">
    <source>
        <dbReference type="Proteomes" id="UP000257109"/>
    </source>
</evidence>
<proteinExistence type="predicted"/>
<evidence type="ECO:0000313" key="1">
    <source>
        <dbReference type="EMBL" id="RDX71357.1"/>
    </source>
</evidence>
<dbReference type="Proteomes" id="UP000257109">
    <property type="component" value="Unassembled WGS sequence"/>
</dbReference>
<feature type="non-terminal residue" evidence="1">
    <location>
        <position position="1"/>
    </location>
</feature>
<keyword evidence="2" id="KW-1185">Reference proteome</keyword>
<comment type="caution">
    <text evidence="1">The sequence shown here is derived from an EMBL/GenBank/DDBJ whole genome shotgun (WGS) entry which is preliminary data.</text>
</comment>
<accession>A0A371EZ69</accession>